<evidence type="ECO:0000313" key="1">
    <source>
        <dbReference type="EMBL" id="TDD60676.1"/>
    </source>
</evidence>
<dbReference type="OrthoDB" id="3800220at2"/>
<proteinExistence type="predicted"/>
<reference evidence="1 2" key="1">
    <citation type="submission" date="2019-03" db="EMBL/GenBank/DDBJ databases">
        <title>Draft genome sequences of novel Actinobacteria.</title>
        <authorList>
            <person name="Sahin N."/>
            <person name="Ay H."/>
            <person name="Saygin H."/>
        </authorList>
    </citation>
    <scope>NUCLEOTIDE SEQUENCE [LARGE SCALE GENOMIC DNA]</scope>
    <source>
        <strain evidence="1 2">JCM 13523</strain>
    </source>
</reference>
<gene>
    <name evidence="1" type="ORF">E1263_10395</name>
</gene>
<comment type="caution">
    <text evidence="1">The sequence shown here is derived from an EMBL/GenBank/DDBJ whole genome shotgun (WGS) entry which is preliminary data.</text>
</comment>
<dbReference type="EMBL" id="SMKX01000022">
    <property type="protein sequence ID" value="TDD60676.1"/>
    <property type="molecule type" value="Genomic_DNA"/>
</dbReference>
<evidence type="ECO:0000313" key="2">
    <source>
        <dbReference type="Proteomes" id="UP000295124"/>
    </source>
</evidence>
<dbReference type="AlphaFoldDB" id="A0A4R4ZR48"/>
<dbReference type="RefSeq" id="WP_132167001.1">
    <property type="nucleotide sequence ID" value="NZ_SMKX01000022.1"/>
</dbReference>
<protein>
    <submittedName>
        <fullName evidence="1">Uncharacterized protein</fullName>
    </submittedName>
</protein>
<keyword evidence="2" id="KW-1185">Reference proteome</keyword>
<sequence length="439" mass="48670">MTPTPTVHSLLSELLSGPEWTQRLARGSGAQRTDVLRQIASRIVFARWEAGRTPQPTDPLGADLLPIAEAMIDKHCPLIAEAVDLQLRIVVTAVELAAERGIKVSRSALSEPVSSVVGAAYVQDPPARLAPQEVAQHLLRRFTGRRERLTDDEFVTQYLESYHREWDDSPHRDRASSIGLGSDERPPFVHARRENSWQLGTDRSVCGRYRLHFIGTGRHDSRTCADEEVRRACAGFGLLRPEHRAALRSISIASADAGRLADAVQVWNNRQQARPVAAGPVDESLTLEVAAKVRVWFGCSSAGKQLTARQGDVGEYSEVLSMALVRKVWMGLHAHERDDRPALTAADVHRLLGPALDKAVPEVVPQWILEPPTDPPSTKRCNRSYAVLVEHQPLRTGTASEYIGFVHRKYGPAWSELVLTPDELRDQFPTLFTKEDGDA</sequence>
<accession>A0A4R4ZR48</accession>
<dbReference type="Proteomes" id="UP000295124">
    <property type="component" value="Unassembled WGS sequence"/>
</dbReference>
<name>A0A4R4ZR48_9ACTN</name>
<organism evidence="1 2">
    <name type="scientific">Kribbella antibiotica</name>
    <dbReference type="NCBI Taxonomy" id="190195"/>
    <lineage>
        <taxon>Bacteria</taxon>
        <taxon>Bacillati</taxon>
        <taxon>Actinomycetota</taxon>
        <taxon>Actinomycetes</taxon>
        <taxon>Propionibacteriales</taxon>
        <taxon>Kribbellaceae</taxon>
        <taxon>Kribbella</taxon>
    </lineage>
</organism>